<proteinExistence type="predicted"/>
<keyword evidence="2" id="KW-1185">Reference proteome</keyword>
<gene>
    <name evidence="1" type="ORF">RPERSI_LOCUS17252</name>
</gene>
<protein>
    <submittedName>
        <fullName evidence="1">8446_t:CDS:1</fullName>
    </submittedName>
</protein>
<evidence type="ECO:0000313" key="1">
    <source>
        <dbReference type="EMBL" id="CAG8778617.1"/>
    </source>
</evidence>
<dbReference type="Proteomes" id="UP000789920">
    <property type="component" value="Unassembled WGS sequence"/>
</dbReference>
<reference evidence="1" key="1">
    <citation type="submission" date="2021-06" db="EMBL/GenBank/DDBJ databases">
        <authorList>
            <person name="Kallberg Y."/>
            <person name="Tangrot J."/>
            <person name="Rosling A."/>
        </authorList>
    </citation>
    <scope>NUCLEOTIDE SEQUENCE</scope>
    <source>
        <strain evidence="1">MA461A</strain>
    </source>
</reference>
<organism evidence="1 2">
    <name type="scientific">Racocetra persica</name>
    <dbReference type="NCBI Taxonomy" id="160502"/>
    <lineage>
        <taxon>Eukaryota</taxon>
        <taxon>Fungi</taxon>
        <taxon>Fungi incertae sedis</taxon>
        <taxon>Mucoromycota</taxon>
        <taxon>Glomeromycotina</taxon>
        <taxon>Glomeromycetes</taxon>
        <taxon>Diversisporales</taxon>
        <taxon>Gigasporaceae</taxon>
        <taxon>Racocetra</taxon>
    </lineage>
</organism>
<evidence type="ECO:0000313" key="2">
    <source>
        <dbReference type="Proteomes" id="UP000789920"/>
    </source>
</evidence>
<accession>A0ACA9R5Y0</accession>
<comment type="caution">
    <text evidence="1">The sequence shown here is derived from an EMBL/GenBank/DDBJ whole genome shotgun (WGS) entry which is preliminary data.</text>
</comment>
<dbReference type="EMBL" id="CAJVQC010043964">
    <property type="protein sequence ID" value="CAG8778617.1"/>
    <property type="molecule type" value="Genomic_DNA"/>
</dbReference>
<name>A0ACA9R5Y0_9GLOM</name>
<feature type="non-terminal residue" evidence="1">
    <location>
        <position position="192"/>
    </location>
</feature>
<sequence>MYNLRKIVRRFMSCVTPTFIRLSLTILTCALSKNRTSHSNISHKFSIFDSFEKNVRNYSSSMAWFCSANSNSGLVNNLKKAGIFQSDRVEQAMKSVDRGKYVKYDPYRDSPQQIGYGATISAPSTTLMFYSSHMHAHALENLSPFLRPGMKVLDVGCGSGYLTACLAEMVGPEGKVIGIDHIPQLVNLAKDN</sequence>